<reference evidence="3" key="1">
    <citation type="submission" date="2021-03" db="EMBL/GenBank/DDBJ databases">
        <title>Leucobacter chromiisoli sp. nov., isolated from chromium-containing soil of chemical plant.</title>
        <authorList>
            <person name="Xu Z."/>
        </authorList>
    </citation>
    <scope>NUCLEOTIDE SEQUENCE</scope>
    <source>
        <strain evidence="3">S27</strain>
    </source>
</reference>
<evidence type="ECO:0000256" key="2">
    <source>
        <dbReference type="SAM" id="SignalP"/>
    </source>
</evidence>
<protein>
    <recommendedName>
        <fullName evidence="5">Lipoprotein</fullName>
    </recommendedName>
</protein>
<comment type="caution">
    <text evidence="3">The sequence shown here is derived from an EMBL/GenBank/DDBJ whole genome shotgun (WGS) entry which is preliminary data.</text>
</comment>
<gene>
    <name evidence="3" type="ORF">J4H92_02360</name>
</gene>
<feature type="region of interest" description="Disordered" evidence="1">
    <location>
        <begin position="27"/>
        <end position="51"/>
    </location>
</feature>
<feature type="chain" id="PRO_5038469063" description="Lipoprotein" evidence="2">
    <location>
        <begin position="24"/>
        <end position="220"/>
    </location>
</feature>
<name>A0A939MHF5_9MICO</name>
<dbReference type="AlphaFoldDB" id="A0A939MHF5"/>
<feature type="region of interest" description="Disordered" evidence="1">
    <location>
        <begin position="82"/>
        <end position="107"/>
    </location>
</feature>
<sequence>MKAFALPMSALALAALLSSCATTVVPAEQRTDPTGSAEEASPRSSDLAPTADWLSYAGPKEVAQDADVVIVAKYVDEHRDTLYPDVSAGGDPETNPQHGLSEEELERAREDGAIPLNVSRVEVTEVLKGGAKAGQTLEIAQIATEIDGELVPESSTTLLKDVESELLLLFLAEYDDAPYDLLNPTEALYELDQDGTLRSFSDQPGFQVGTLRELRAEIAR</sequence>
<evidence type="ECO:0000313" key="3">
    <source>
        <dbReference type="EMBL" id="MBO1900788.1"/>
    </source>
</evidence>
<keyword evidence="4" id="KW-1185">Reference proteome</keyword>
<evidence type="ECO:0000256" key="1">
    <source>
        <dbReference type="SAM" id="MobiDB-lite"/>
    </source>
</evidence>
<dbReference type="EMBL" id="JAGDYM010000004">
    <property type="protein sequence ID" value="MBO1900788.1"/>
    <property type="molecule type" value="Genomic_DNA"/>
</dbReference>
<keyword evidence="2" id="KW-0732">Signal</keyword>
<evidence type="ECO:0000313" key="4">
    <source>
        <dbReference type="Proteomes" id="UP000664382"/>
    </source>
</evidence>
<dbReference type="PROSITE" id="PS51257">
    <property type="entry name" value="PROKAR_LIPOPROTEIN"/>
    <property type="match status" value="1"/>
</dbReference>
<dbReference type="Proteomes" id="UP000664382">
    <property type="component" value="Unassembled WGS sequence"/>
</dbReference>
<accession>A0A939MHF5</accession>
<feature type="signal peptide" evidence="2">
    <location>
        <begin position="1"/>
        <end position="23"/>
    </location>
</feature>
<proteinExistence type="predicted"/>
<dbReference type="RefSeq" id="WP_208095528.1">
    <property type="nucleotide sequence ID" value="NZ_JAGDYM010000004.1"/>
</dbReference>
<organism evidence="3 4">
    <name type="scientific">Leucobacter weissii</name>
    <dbReference type="NCBI Taxonomy" id="1983706"/>
    <lineage>
        <taxon>Bacteria</taxon>
        <taxon>Bacillati</taxon>
        <taxon>Actinomycetota</taxon>
        <taxon>Actinomycetes</taxon>
        <taxon>Micrococcales</taxon>
        <taxon>Microbacteriaceae</taxon>
        <taxon>Leucobacter</taxon>
    </lineage>
</organism>
<evidence type="ECO:0008006" key="5">
    <source>
        <dbReference type="Google" id="ProtNLM"/>
    </source>
</evidence>